<dbReference type="FunFam" id="2.60.40.10:FF:000129">
    <property type="entry name" value="CLUMA_CG018772, isoform A"/>
    <property type="match status" value="1"/>
</dbReference>
<dbReference type="Pfam" id="PF13927">
    <property type="entry name" value="Ig_3"/>
    <property type="match status" value="1"/>
</dbReference>
<evidence type="ECO:0000259" key="2">
    <source>
        <dbReference type="PROSITE" id="PS50835"/>
    </source>
</evidence>
<accession>A0AAE1JZF6</accession>
<dbReference type="Proteomes" id="UP001286313">
    <property type="component" value="Unassembled WGS sequence"/>
</dbReference>
<feature type="region of interest" description="Disordered" evidence="1">
    <location>
        <begin position="1"/>
        <end position="61"/>
    </location>
</feature>
<proteinExistence type="predicted"/>
<dbReference type="AlphaFoldDB" id="A0AAE1JZF6"/>
<dbReference type="InterPro" id="IPR013783">
    <property type="entry name" value="Ig-like_fold"/>
</dbReference>
<dbReference type="SMART" id="SM00406">
    <property type="entry name" value="IGv"/>
    <property type="match status" value="2"/>
</dbReference>
<dbReference type="InterPro" id="IPR003598">
    <property type="entry name" value="Ig_sub2"/>
</dbReference>
<name>A0AAE1JZF6_PETCI</name>
<dbReference type="EMBL" id="JAWQEG010004976">
    <property type="protein sequence ID" value="KAK3859598.1"/>
    <property type="molecule type" value="Genomic_DNA"/>
</dbReference>
<dbReference type="InterPro" id="IPR037448">
    <property type="entry name" value="Zig-8"/>
</dbReference>
<reference evidence="3" key="1">
    <citation type="submission" date="2023-10" db="EMBL/GenBank/DDBJ databases">
        <title>Genome assemblies of two species of porcelain crab, Petrolisthes cinctipes and Petrolisthes manimaculis (Anomura: Porcellanidae).</title>
        <authorList>
            <person name="Angst P."/>
        </authorList>
    </citation>
    <scope>NUCLEOTIDE SEQUENCE</scope>
    <source>
        <strain evidence="3">PB745_01</strain>
        <tissue evidence="3">Gill</tissue>
    </source>
</reference>
<dbReference type="PANTHER" id="PTHR23279:SF46">
    <property type="entry name" value="DEFECTIVE PROBOSCIS EXTENSION RESPONSE 10, ISOFORM A-RELATED"/>
    <property type="match status" value="1"/>
</dbReference>
<sequence>MSPTTGHQHHVSSSHDPHNHNNNPTWRSNNQITSGSDGGVGGVGKHLVGATSLSDSSSSPVEPIKPLLDLSLGDPNGSLTVPLHPVFDEAAPHNVSSMASNTAYLHCLVHNLGNKSVSWIRQRDIHIMTVGRYTYTTDQRFEVINSHGSKDWILKIKYAQVRDSGNYECQVSTKPVRSYVVHLNVFEPQARIIGSPDIHVDMGSAINLTCIIRDSPEPPTYIFWYHNGKVLSFESPRGDISMVTDRGNSTTGYLLIQDAQAPDTGNYTCAPSNTATATVRVHVLNGETPAAMQTNGADSSLSVAPHLLLALCFLLLLRNTTLLPALSTSQENTYTAHGLIRSIYTASPSGLDWVKHRCAHVDDNTSLPTGFAR</sequence>
<dbReference type="InterPro" id="IPR036179">
    <property type="entry name" value="Ig-like_dom_sf"/>
</dbReference>
<protein>
    <recommendedName>
        <fullName evidence="2">Ig-like domain-containing protein</fullName>
    </recommendedName>
</protein>
<dbReference type="SMART" id="SM00408">
    <property type="entry name" value="IGc2"/>
    <property type="match status" value="2"/>
</dbReference>
<dbReference type="PANTHER" id="PTHR23279">
    <property type="entry name" value="DEFECTIVE PROBOSCIS EXTENSION RESPONSE DPR -RELATED"/>
    <property type="match status" value="1"/>
</dbReference>
<dbReference type="InterPro" id="IPR003599">
    <property type="entry name" value="Ig_sub"/>
</dbReference>
<organism evidence="3 4">
    <name type="scientific">Petrolisthes cinctipes</name>
    <name type="common">Flat porcelain crab</name>
    <dbReference type="NCBI Taxonomy" id="88211"/>
    <lineage>
        <taxon>Eukaryota</taxon>
        <taxon>Metazoa</taxon>
        <taxon>Ecdysozoa</taxon>
        <taxon>Arthropoda</taxon>
        <taxon>Crustacea</taxon>
        <taxon>Multicrustacea</taxon>
        <taxon>Malacostraca</taxon>
        <taxon>Eumalacostraca</taxon>
        <taxon>Eucarida</taxon>
        <taxon>Decapoda</taxon>
        <taxon>Pleocyemata</taxon>
        <taxon>Anomura</taxon>
        <taxon>Galatheoidea</taxon>
        <taxon>Porcellanidae</taxon>
        <taxon>Petrolisthes</taxon>
    </lineage>
</organism>
<dbReference type="InterPro" id="IPR007110">
    <property type="entry name" value="Ig-like_dom"/>
</dbReference>
<evidence type="ECO:0000313" key="3">
    <source>
        <dbReference type="EMBL" id="KAK3859598.1"/>
    </source>
</evidence>
<dbReference type="SMART" id="SM00409">
    <property type="entry name" value="IG"/>
    <property type="match status" value="2"/>
</dbReference>
<keyword evidence="4" id="KW-1185">Reference proteome</keyword>
<dbReference type="InterPro" id="IPR013106">
    <property type="entry name" value="Ig_V-set"/>
</dbReference>
<gene>
    <name evidence="3" type="ORF">Pcinc_034300</name>
</gene>
<comment type="caution">
    <text evidence="3">The sequence shown here is derived from an EMBL/GenBank/DDBJ whole genome shotgun (WGS) entry which is preliminary data.</text>
</comment>
<feature type="compositionally biased region" description="Polar residues" evidence="1">
    <location>
        <begin position="24"/>
        <end position="33"/>
    </location>
</feature>
<evidence type="ECO:0000313" key="4">
    <source>
        <dbReference type="Proteomes" id="UP001286313"/>
    </source>
</evidence>
<dbReference type="GO" id="GO:0050808">
    <property type="term" value="P:synapse organization"/>
    <property type="evidence" value="ECO:0007669"/>
    <property type="project" value="TreeGrafter"/>
</dbReference>
<dbReference type="PROSITE" id="PS50835">
    <property type="entry name" value="IG_LIKE"/>
    <property type="match status" value="2"/>
</dbReference>
<dbReference type="GO" id="GO:0032589">
    <property type="term" value="C:neuron projection membrane"/>
    <property type="evidence" value="ECO:0007669"/>
    <property type="project" value="TreeGrafter"/>
</dbReference>
<feature type="domain" description="Ig-like" evidence="2">
    <location>
        <begin position="188"/>
        <end position="280"/>
    </location>
</feature>
<dbReference type="Pfam" id="PF07686">
    <property type="entry name" value="V-set"/>
    <property type="match status" value="1"/>
</dbReference>
<dbReference type="FunFam" id="2.60.40.10:FF:000533">
    <property type="entry name" value="Uncharacterized protein, isoform A"/>
    <property type="match status" value="1"/>
</dbReference>
<evidence type="ECO:0000256" key="1">
    <source>
        <dbReference type="SAM" id="MobiDB-lite"/>
    </source>
</evidence>
<dbReference type="SUPFAM" id="SSF48726">
    <property type="entry name" value="Immunoglobulin"/>
    <property type="match status" value="2"/>
</dbReference>
<dbReference type="Gene3D" id="2.60.40.10">
    <property type="entry name" value="Immunoglobulins"/>
    <property type="match status" value="2"/>
</dbReference>
<feature type="domain" description="Ig-like" evidence="2">
    <location>
        <begin position="85"/>
        <end position="172"/>
    </location>
</feature>